<dbReference type="Proteomes" id="UP000321514">
    <property type="component" value="Unassembled WGS sequence"/>
</dbReference>
<organism evidence="5 8">
    <name type="scientific">Myxococcus fulvus</name>
    <dbReference type="NCBI Taxonomy" id="33"/>
    <lineage>
        <taxon>Bacteria</taxon>
        <taxon>Pseudomonadati</taxon>
        <taxon>Myxococcota</taxon>
        <taxon>Myxococcia</taxon>
        <taxon>Myxococcales</taxon>
        <taxon>Cystobacterineae</taxon>
        <taxon>Myxococcaceae</taxon>
        <taxon>Myxococcus</taxon>
    </lineage>
</organism>
<protein>
    <submittedName>
        <fullName evidence="6">AraC-type DNA-binding protein</fullName>
    </submittedName>
</protein>
<dbReference type="Proteomes" id="UP000183760">
    <property type="component" value="Unassembled WGS sequence"/>
</dbReference>
<evidence type="ECO:0000313" key="7">
    <source>
        <dbReference type="Proteomes" id="UP000183760"/>
    </source>
</evidence>
<dbReference type="EMBL" id="BJXR01000014">
    <property type="protein sequence ID" value="GEN06281.1"/>
    <property type="molecule type" value="Genomic_DNA"/>
</dbReference>
<dbReference type="AlphaFoldDB" id="A0A511SWK9"/>
<keyword evidence="3" id="KW-0804">Transcription</keyword>
<evidence type="ECO:0000313" key="5">
    <source>
        <dbReference type="EMBL" id="GEN06281.1"/>
    </source>
</evidence>
<dbReference type="Pfam" id="PF12833">
    <property type="entry name" value="HTH_18"/>
    <property type="match status" value="1"/>
</dbReference>
<evidence type="ECO:0000256" key="2">
    <source>
        <dbReference type="ARBA" id="ARBA00023125"/>
    </source>
</evidence>
<dbReference type="PROSITE" id="PS01124">
    <property type="entry name" value="HTH_ARAC_FAMILY_2"/>
    <property type="match status" value="1"/>
</dbReference>
<evidence type="ECO:0000313" key="8">
    <source>
        <dbReference type="Proteomes" id="UP000321514"/>
    </source>
</evidence>
<evidence type="ECO:0000256" key="3">
    <source>
        <dbReference type="ARBA" id="ARBA00023163"/>
    </source>
</evidence>
<evidence type="ECO:0000259" key="4">
    <source>
        <dbReference type="PROSITE" id="PS01124"/>
    </source>
</evidence>
<feature type="domain" description="HTH araC/xylS-type" evidence="4">
    <location>
        <begin position="164"/>
        <end position="247"/>
    </location>
</feature>
<name>A0A511SWK9_MYXFU</name>
<reference evidence="6 7" key="1">
    <citation type="submission" date="2016-10" db="EMBL/GenBank/DDBJ databases">
        <authorList>
            <person name="Varghese N."/>
            <person name="Submissions S."/>
        </authorList>
    </citation>
    <scope>NUCLEOTIDE SEQUENCE [LARGE SCALE GENOMIC DNA]</scope>
    <source>
        <strain evidence="6 7">DSM 16525</strain>
    </source>
</reference>
<keyword evidence="1" id="KW-0805">Transcription regulation</keyword>
<reference evidence="5 8" key="2">
    <citation type="submission" date="2019-07" db="EMBL/GenBank/DDBJ databases">
        <title>Whole genome shotgun sequence of Myxococcus fulvus NBRC 100333.</title>
        <authorList>
            <person name="Hosoyama A."/>
            <person name="Uohara A."/>
            <person name="Ohji S."/>
            <person name="Ichikawa N."/>
        </authorList>
    </citation>
    <scope>NUCLEOTIDE SEQUENCE [LARGE SCALE GENOMIC DNA]</scope>
    <source>
        <strain evidence="5 8">NBRC 100333</strain>
    </source>
</reference>
<dbReference type="InterPro" id="IPR050204">
    <property type="entry name" value="AraC_XylS_family_regulators"/>
</dbReference>
<dbReference type="OrthoDB" id="9809338at2"/>
<keyword evidence="2 6" id="KW-0238">DNA-binding</keyword>
<accession>A0A511SWK9</accession>
<comment type="caution">
    <text evidence="5">The sequence shown here is derived from an EMBL/GenBank/DDBJ whole genome shotgun (WGS) entry which is preliminary data.</text>
</comment>
<keyword evidence="7" id="KW-1185">Reference proteome</keyword>
<gene>
    <name evidence="5" type="ORF">MFU01_13180</name>
    <name evidence="6" type="ORF">SAMN05443572_102608</name>
</gene>
<dbReference type="RefSeq" id="WP_074950850.1">
    <property type="nucleotide sequence ID" value="NZ_BJXR01000014.1"/>
</dbReference>
<evidence type="ECO:0000313" key="6">
    <source>
        <dbReference type="EMBL" id="SET53390.1"/>
    </source>
</evidence>
<proteinExistence type="predicted"/>
<dbReference type="GO" id="GO:0043565">
    <property type="term" value="F:sequence-specific DNA binding"/>
    <property type="evidence" value="ECO:0007669"/>
    <property type="project" value="InterPro"/>
</dbReference>
<dbReference type="EMBL" id="FOIB01000002">
    <property type="protein sequence ID" value="SET53390.1"/>
    <property type="molecule type" value="Genomic_DNA"/>
</dbReference>
<dbReference type="InterPro" id="IPR018060">
    <property type="entry name" value="HTH_AraC"/>
</dbReference>
<dbReference type="PANTHER" id="PTHR46796">
    <property type="entry name" value="HTH-TYPE TRANSCRIPTIONAL ACTIVATOR RHAS-RELATED"/>
    <property type="match status" value="1"/>
</dbReference>
<dbReference type="SMART" id="SM00342">
    <property type="entry name" value="HTH_ARAC"/>
    <property type="match status" value="1"/>
</dbReference>
<dbReference type="STRING" id="1334629.MFUL124B02_34305"/>
<dbReference type="Gene3D" id="1.10.10.60">
    <property type="entry name" value="Homeodomain-like"/>
    <property type="match status" value="1"/>
</dbReference>
<evidence type="ECO:0000256" key="1">
    <source>
        <dbReference type="ARBA" id="ARBA00023015"/>
    </source>
</evidence>
<dbReference type="GO" id="GO:0003700">
    <property type="term" value="F:DNA-binding transcription factor activity"/>
    <property type="evidence" value="ECO:0007669"/>
    <property type="project" value="InterPro"/>
</dbReference>
<sequence>MAFLALAPHTALAPRVLGYWFIEDLEGSYEGKPIRTTPTAAAVLTLNFGRPCGSEFSAGAPRASLLGVQSRPRSWISGEGCSFVMVMLRPPGLARLFPATGLESRDELIELGGLLGDGPVRRLCDDLAAAGTPRRVADRLDAWLLQRMRAGGEVERLEQAWATLARTARVSTTARGMGVSTRQLERWFRAHVGCTPKQLLGLDRIQASLHATQTGQGDPLQGFSDQSHQIRQWRRYLGVTPGRYERGNWSILAEYFAQARDAAPDGLAHFF</sequence>